<dbReference type="Proteomes" id="UP000516437">
    <property type="component" value="Chromosome 7"/>
</dbReference>
<accession>A0A6A1V047</accession>
<organism evidence="2 3">
    <name type="scientific">Morella rubra</name>
    <name type="common">Chinese bayberry</name>
    <dbReference type="NCBI Taxonomy" id="262757"/>
    <lineage>
        <taxon>Eukaryota</taxon>
        <taxon>Viridiplantae</taxon>
        <taxon>Streptophyta</taxon>
        <taxon>Embryophyta</taxon>
        <taxon>Tracheophyta</taxon>
        <taxon>Spermatophyta</taxon>
        <taxon>Magnoliopsida</taxon>
        <taxon>eudicotyledons</taxon>
        <taxon>Gunneridae</taxon>
        <taxon>Pentapetalae</taxon>
        <taxon>rosids</taxon>
        <taxon>fabids</taxon>
        <taxon>Fagales</taxon>
        <taxon>Myricaceae</taxon>
        <taxon>Morella</taxon>
    </lineage>
</organism>
<comment type="caution">
    <text evidence="2">The sequence shown here is derived from an EMBL/GenBank/DDBJ whole genome shotgun (WGS) entry which is preliminary data.</text>
</comment>
<feature type="region of interest" description="Disordered" evidence="1">
    <location>
        <begin position="82"/>
        <end position="119"/>
    </location>
</feature>
<evidence type="ECO:0000313" key="3">
    <source>
        <dbReference type="Proteomes" id="UP000516437"/>
    </source>
</evidence>
<dbReference type="EMBL" id="RXIC02000025">
    <property type="protein sequence ID" value="KAB1206054.1"/>
    <property type="molecule type" value="Genomic_DNA"/>
</dbReference>
<keyword evidence="3" id="KW-1185">Reference proteome</keyword>
<proteinExistence type="predicted"/>
<evidence type="ECO:0000256" key="1">
    <source>
        <dbReference type="SAM" id="MobiDB-lite"/>
    </source>
</evidence>
<evidence type="ECO:0000313" key="2">
    <source>
        <dbReference type="EMBL" id="KAB1206054.1"/>
    </source>
</evidence>
<gene>
    <name evidence="2" type="ORF">CJ030_MR7G009283</name>
</gene>
<protein>
    <submittedName>
        <fullName evidence="2">Uncharacterized protein</fullName>
    </submittedName>
</protein>
<reference evidence="2 3" key="1">
    <citation type="journal article" date="2019" name="Plant Biotechnol. J.">
        <title>The red bayberry genome and genetic basis of sex determination.</title>
        <authorList>
            <person name="Jia H.M."/>
            <person name="Jia H.J."/>
            <person name="Cai Q.L."/>
            <person name="Wang Y."/>
            <person name="Zhao H.B."/>
            <person name="Yang W.F."/>
            <person name="Wang G.Y."/>
            <person name="Li Y.H."/>
            <person name="Zhan D.L."/>
            <person name="Shen Y.T."/>
            <person name="Niu Q.F."/>
            <person name="Chang L."/>
            <person name="Qiu J."/>
            <person name="Zhao L."/>
            <person name="Xie H.B."/>
            <person name="Fu W.Y."/>
            <person name="Jin J."/>
            <person name="Li X.W."/>
            <person name="Jiao Y."/>
            <person name="Zhou C.C."/>
            <person name="Tu T."/>
            <person name="Chai C.Y."/>
            <person name="Gao J.L."/>
            <person name="Fan L.J."/>
            <person name="van de Weg E."/>
            <person name="Wang J.Y."/>
            <person name="Gao Z.S."/>
        </authorList>
    </citation>
    <scope>NUCLEOTIDE SEQUENCE [LARGE SCALE GENOMIC DNA]</scope>
    <source>
        <tissue evidence="2">Leaves</tissue>
    </source>
</reference>
<sequence length="119" mass="12991">MGHDSHAWEDRCRDEAPVTPMGTLETITARSARAPQPCQGISARGRKLSVLAPLTRHGAPVTPMPGMLASLPQTCHDNPWPCHDTMPQQVLGHQPSQAGAAGQQTKECHDTRWPPQQHH</sequence>
<dbReference type="AlphaFoldDB" id="A0A6A1V047"/>
<feature type="compositionally biased region" description="Polar residues" evidence="1">
    <location>
        <begin position="94"/>
        <end position="105"/>
    </location>
</feature>
<name>A0A6A1V047_9ROSI</name>